<proteinExistence type="inferred from homology"/>
<organism evidence="8 9">
    <name type="scientific">Cupriavidus cauae</name>
    <dbReference type="NCBI Taxonomy" id="2608999"/>
    <lineage>
        <taxon>Bacteria</taxon>
        <taxon>Pseudomonadati</taxon>
        <taxon>Pseudomonadota</taxon>
        <taxon>Betaproteobacteria</taxon>
        <taxon>Burkholderiales</taxon>
        <taxon>Burkholderiaceae</taxon>
        <taxon>Cupriavidus</taxon>
    </lineage>
</organism>
<keyword evidence="6 7" id="KW-0472">Membrane</keyword>
<comment type="subcellular location">
    <subcellularLocation>
        <location evidence="1">Cell membrane</location>
        <topology evidence="1">Multi-pass membrane protein</topology>
    </subcellularLocation>
</comment>
<evidence type="ECO:0000256" key="3">
    <source>
        <dbReference type="ARBA" id="ARBA00022475"/>
    </source>
</evidence>
<protein>
    <submittedName>
        <fullName evidence="8">DoxX family protein</fullName>
    </submittedName>
</protein>
<keyword evidence="9" id="KW-1185">Reference proteome</keyword>
<evidence type="ECO:0000256" key="5">
    <source>
        <dbReference type="ARBA" id="ARBA00022989"/>
    </source>
</evidence>
<evidence type="ECO:0000313" key="9">
    <source>
        <dbReference type="Proteomes" id="UP000324324"/>
    </source>
</evidence>
<feature type="transmembrane region" description="Helical" evidence="7">
    <location>
        <begin position="189"/>
        <end position="208"/>
    </location>
</feature>
<keyword evidence="3" id="KW-1003">Cell membrane</keyword>
<reference evidence="8 9" key="1">
    <citation type="submission" date="2019-09" db="EMBL/GenBank/DDBJ databases">
        <title>Isolation of a novel species in the genus Cupriavidus from patients with sepsis using whole genome sequencing.</title>
        <authorList>
            <person name="Kweon O.J."/>
            <person name="Lee M.-K."/>
        </authorList>
    </citation>
    <scope>NUCLEOTIDE SEQUENCE [LARGE SCALE GENOMIC DNA]</scope>
    <source>
        <strain evidence="8 9">MKL-01</strain>
    </source>
</reference>
<dbReference type="InterPro" id="IPR051907">
    <property type="entry name" value="DoxX-like_oxidoreductase"/>
</dbReference>
<keyword evidence="4 7" id="KW-0812">Transmembrane</keyword>
<dbReference type="GO" id="GO:0005886">
    <property type="term" value="C:plasma membrane"/>
    <property type="evidence" value="ECO:0007669"/>
    <property type="project" value="UniProtKB-SubCell"/>
</dbReference>
<dbReference type="PANTHER" id="PTHR33452:SF7">
    <property type="entry name" value="DOXX FAMILY PROTEIN"/>
    <property type="match status" value="1"/>
</dbReference>
<keyword evidence="5 7" id="KW-1133">Transmembrane helix</keyword>
<evidence type="ECO:0000256" key="7">
    <source>
        <dbReference type="SAM" id="Phobius"/>
    </source>
</evidence>
<evidence type="ECO:0000313" key="8">
    <source>
        <dbReference type="EMBL" id="KAA6123152.1"/>
    </source>
</evidence>
<sequence>MPIPLTTRLDTVGHWLAPLGLRAILAWEFFESGREKLLGQNWFDQLAGQFPPPFSLLSANLNWTLATWLELLGAVALLLGLGTRFVAYALIVLTVVATYAVHWPTEWASLAELWQGYAVTDKGYGNFKLPLLYVLMLLPLLRGAGPLSLDGLLMHRWTHGNALPAAANHAGHAVWSAVLILLGLPLALLLPWAGSALIVIGIALAALCRASARARARAGA</sequence>
<dbReference type="PANTHER" id="PTHR33452">
    <property type="entry name" value="OXIDOREDUCTASE CATD-RELATED"/>
    <property type="match status" value="1"/>
</dbReference>
<comment type="caution">
    <text evidence="8">The sequence shown here is derived from an EMBL/GenBank/DDBJ whole genome shotgun (WGS) entry which is preliminary data.</text>
</comment>
<dbReference type="AlphaFoldDB" id="A0A5M8AK66"/>
<dbReference type="Proteomes" id="UP000324324">
    <property type="component" value="Unassembled WGS sequence"/>
</dbReference>
<evidence type="ECO:0000256" key="4">
    <source>
        <dbReference type="ARBA" id="ARBA00022692"/>
    </source>
</evidence>
<dbReference type="Pfam" id="PF07681">
    <property type="entry name" value="DoxX"/>
    <property type="match status" value="1"/>
</dbReference>
<gene>
    <name evidence="8" type="ORF">F1599_13675</name>
</gene>
<evidence type="ECO:0000256" key="2">
    <source>
        <dbReference type="ARBA" id="ARBA00006679"/>
    </source>
</evidence>
<evidence type="ECO:0000256" key="6">
    <source>
        <dbReference type="ARBA" id="ARBA00023136"/>
    </source>
</evidence>
<dbReference type="InterPro" id="IPR032808">
    <property type="entry name" value="DoxX"/>
</dbReference>
<comment type="similarity">
    <text evidence="2">Belongs to the DoxX family.</text>
</comment>
<dbReference type="EMBL" id="VWRN01000035">
    <property type="protein sequence ID" value="KAA6123152.1"/>
    <property type="molecule type" value="Genomic_DNA"/>
</dbReference>
<evidence type="ECO:0000256" key="1">
    <source>
        <dbReference type="ARBA" id="ARBA00004651"/>
    </source>
</evidence>
<accession>A0A5M8AK66</accession>
<name>A0A5M8AK66_9BURK</name>